<dbReference type="Proteomes" id="UP001625374">
    <property type="component" value="Unassembled WGS sequence"/>
</dbReference>
<keyword evidence="1" id="KW-1133">Transmembrane helix</keyword>
<evidence type="ECO:0000313" key="2">
    <source>
        <dbReference type="EMBL" id="MFL2102288.1"/>
    </source>
</evidence>
<keyword evidence="3" id="KW-1185">Reference proteome</keyword>
<protein>
    <recommendedName>
        <fullName evidence="4">DUF3953 domain-containing protein</fullName>
    </recommendedName>
</protein>
<proteinExistence type="predicted"/>
<keyword evidence="1" id="KW-0812">Transmembrane</keyword>
<evidence type="ECO:0000313" key="3">
    <source>
        <dbReference type="Proteomes" id="UP001625374"/>
    </source>
</evidence>
<comment type="caution">
    <text evidence="2">The sequence shown here is derived from an EMBL/GenBank/DDBJ whole genome shotgun (WGS) entry which is preliminary data.</text>
</comment>
<keyword evidence="1" id="KW-0472">Membrane</keyword>
<name>A0ABW8UH73_9LACT</name>
<dbReference type="RefSeq" id="WP_407141916.1">
    <property type="nucleotide sequence ID" value="NZ_JBGQQI010000005.1"/>
</dbReference>
<evidence type="ECO:0000256" key="1">
    <source>
        <dbReference type="SAM" id="Phobius"/>
    </source>
</evidence>
<gene>
    <name evidence="2" type="ORF">ACEN37_03375</name>
</gene>
<feature type="transmembrane region" description="Helical" evidence="1">
    <location>
        <begin position="5"/>
        <end position="25"/>
    </location>
</feature>
<feature type="transmembrane region" description="Helical" evidence="1">
    <location>
        <begin position="61"/>
        <end position="79"/>
    </location>
</feature>
<dbReference type="EMBL" id="JBGQQK010000006">
    <property type="protein sequence ID" value="MFL2102288.1"/>
    <property type="molecule type" value="Genomic_DNA"/>
</dbReference>
<reference evidence="2 3" key="1">
    <citation type="submission" date="2024-08" db="EMBL/GenBank/DDBJ databases">
        <authorList>
            <person name="Arias E."/>
        </authorList>
    </citation>
    <scope>NUCLEOTIDE SEQUENCE [LARGE SCALE GENOMIC DNA]</scope>
    <source>
        <strain evidence="2 3">FAM 24106</strain>
    </source>
</reference>
<organism evidence="2 3">
    <name type="scientific">Marinilactibacillus psychrotolerans</name>
    <dbReference type="NCBI Taxonomy" id="191770"/>
    <lineage>
        <taxon>Bacteria</taxon>
        <taxon>Bacillati</taxon>
        <taxon>Bacillota</taxon>
        <taxon>Bacilli</taxon>
        <taxon>Lactobacillales</taxon>
        <taxon>Carnobacteriaceae</taxon>
        <taxon>Marinilactibacillus</taxon>
    </lineage>
</organism>
<feature type="transmembrane region" description="Helical" evidence="1">
    <location>
        <begin position="31"/>
        <end position="49"/>
    </location>
</feature>
<accession>A0ABW8UH73</accession>
<sequence>MKRKIIMGSTMLLTSLLLLYFFLKITKSEAFSPSFLVLALISIIGMMIASEKSKSLFKVTFFMFISSSIGLFAEIMQYFEIG</sequence>
<evidence type="ECO:0008006" key="4">
    <source>
        <dbReference type="Google" id="ProtNLM"/>
    </source>
</evidence>